<feature type="transmembrane region" description="Helical" evidence="1">
    <location>
        <begin position="21"/>
        <end position="45"/>
    </location>
</feature>
<feature type="transmembrane region" description="Helical" evidence="1">
    <location>
        <begin position="94"/>
        <end position="113"/>
    </location>
</feature>
<evidence type="ECO:0000256" key="1">
    <source>
        <dbReference type="SAM" id="Phobius"/>
    </source>
</evidence>
<protein>
    <submittedName>
        <fullName evidence="2">NnrS family protein</fullName>
    </submittedName>
</protein>
<dbReference type="OrthoDB" id="9770040at2"/>
<organism evidence="2 3">
    <name type="scientific">Moraxella bovoculi 237</name>
    <dbReference type="NCBI Taxonomy" id="743974"/>
    <lineage>
        <taxon>Bacteria</taxon>
        <taxon>Pseudomonadati</taxon>
        <taxon>Pseudomonadota</taxon>
        <taxon>Gammaproteobacteria</taxon>
        <taxon>Moraxellales</taxon>
        <taxon>Moraxellaceae</taxon>
        <taxon>Moraxella</taxon>
    </lineage>
</organism>
<dbReference type="AlphaFoldDB" id="A0A066UNL4"/>
<feature type="transmembrane region" description="Helical" evidence="1">
    <location>
        <begin position="119"/>
        <end position="141"/>
    </location>
</feature>
<proteinExistence type="predicted"/>
<keyword evidence="3" id="KW-1185">Reference proteome</keyword>
<reference evidence="2 3" key="1">
    <citation type="journal article" date="2014" name="Genome Announc.">
        <title>Draft Genome Sequence of Moraxella bovoculi Strain 237T (ATCC BAA-1259T) Isolated from a Calf with Infectious Bovine Keratoconjunctivitis.</title>
        <authorList>
            <person name="Calcutt M.J."/>
            <person name="Foecking M.F."/>
            <person name="Martin N.T."/>
            <person name="Mhlanga-Mutangadura T."/>
            <person name="Reilly T.J."/>
        </authorList>
    </citation>
    <scope>NUCLEOTIDE SEQUENCE [LARGE SCALE GENOMIC DNA]</scope>
    <source>
        <strain evidence="2 3">237</strain>
    </source>
</reference>
<dbReference type="EMBL" id="AOMT01000005">
    <property type="protein sequence ID" value="KDN25719.1"/>
    <property type="molecule type" value="Genomic_DNA"/>
</dbReference>
<evidence type="ECO:0000313" key="3">
    <source>
        <dbReference type="Proteomes" id="UP000035860"/>
    </source>
</evidence>
<evidence type="ECO:0000313" key="2">
    <source>
        <dbReference type="EMBL" id="KDN25719.1"/>
    </source>
</evidence>
<feature type="transmembrane region" description="Helical" evidence="1">
    <location>
        <begin position="355"/>
        <end position="376"/>
    </location>
</feature>
<dbReference type="eggNOG" id="COG3213">
    <property type="taxonomic scope" value="Bacteria"/>
</dbReference>
<feature type="transmembrane region" description="Helical" evidence="1">
    <location>
        <begin position="256"/>
        <end position="273"/>
    </location>
</feature>
<feature type="transmembrane region" description="Helical" evidence="1">
    <location>
        <begin position="285"/>
        <end position="309"/>
    </location>
</feature>
<dbReference type="InterPro" id="IPR010266">
    <property type="entry name" value="NnrS"/>
</dbReference>
<feature type="transmembrane region" description="Helical" evidence="1">
    <location>
        <begin position="315"/>
        <end position="334"/>
    </location>
</feature>
<name>A0A066UNL4_9GAMM</name>
<keyword evidence="1" id="KW-1133">Transmembrane helix</keyword>
<feature type="transmembrane region" description="Helical" evidence="1">
    <location>
        <begin position="382"/>
        <end position="404"/>
    </location>
</feature>
<dbReference type="Proteomes" id="UP000035860">
    <property type="component" value="Unassembled WGS sequence"/>
</dbReference>
<dbReference type="Pfam" id="PF05940">
    <property type="entry name" value="NnrS"/>
    <property type="match status" value="1"/>
</dbReference>
<feature type="transmembrane region" description="Helical" evidence="1">
    <location>
        <begin position="65"/>
        <end position="82"/>
    </location>
</feature>
<keyword evidence="1" id="KW-0812">Transmembrane</keyword>
<feature type="transmembrane region" description="Helical" evidence="1">
    <location>
        <begin position="153"/>
        <end position="171"/>
    </location>
</feature>
<feature type="transmembrane region" description="Helical" evidence="1">
    <location>
        <begin position="232"/>
        <end position="250"/>
    </location>
</feature>
<dbReference type="RefSeq" id="WP_036362116.1">
    <property type="nucleotide sequence ID" value="NZ_AOMT01000005.1"/>
</dbReference>
<keyword evidence="1" id="KW-0472">Membrane</keyword>
<feature type="transmembrane region" description="Helical" evidence="1">
    <location>
        <begin position="183"/>
        <end position="200"/>
    </location>
</feature>
<accession>A0A066UNL4</accession>
<sequence length="415" mass="45933">MLMNIQNTAKRPTSPHPILNLGFRIFFVGSALFAVVAMLLWLAILQGFAPFKGVINPFYWHGHEMVFGYALAVITGFLLTAVKTWTNQPMPYGWKLFAIFLPWALARIMWAGAHAVPSNAMLVVAFVLDMLFWGLTSFAVIRAVWAARQKRQIGVVAKLTLLYIAQLAFYAGVFTNHLSMQQVSVYAALYLVIGVVFTIGRRVLPFFIVKGISVNNDGKSNGINVKQKNSALLDRVNLVGLFGFIVFDLFVVMPKVAAIFALICFIVNALRLKNWYHAGIWQKPLLWSLVIAFAGMTVSMLIFVVYPFIDSSMNLHALGLHGLALFGVGLMTVAMMARVALGHTGRNIHQPPKTVGAIFILMIVSALCRVLLPMFGGDYMTWVLVSQVAWVLSFMLFCVSYVGILSKARADGLFG</sequence>
<gene>
    <name evidence="2" type="ORF">MBO_00945</name>
</gene>
<comment type="caution">
    <text evidence="2">The sequence shown here is derived from an EMBL/GenBank/DDBJ whole genome shotgun (WGS) entry which is preliminary data.</text>
</comment>